<evidence type="ECO:0000256" key="1">
    <source>
        <dbReference type="SAM" id="Phobius"/>
    </source>
</evidence>
<gene>
    <name evidence="2" type="ORF">BDV36DRAFT_263899</name>
</gene>
<keyword evidence="1" id="KW-0812">Transmembrane</keyword>
<proteinExistence type="predicted"/>
<keyword evidence="3" id="KW-1185">Reference proteome</keyword>
<keyword evidence="1" id="KW-0472">Membrane</keyword>
<organism evidence="2 3">
    <name type="scientific">Aspergillus pseudocaelatus</name>
    <dbReference type="NCBI Taxonomy" id="1825620"/>
    <lineage>
        <taxon>Eukaryota</taxon>
        <taxon>Fungi</taxon>
        <taxon>Dikarya</taxon>
        <taxon>Ascomycota</taxon>
        <taxon>Pezizomycotina</taxon>
        <taxon>Eurotiomycetes</taxon>
        <taxon>Eurotiomycetidae</taxon>
        <taxon>Eurotiales</taxon>
        <taxon>Aspergillaceae</taxon>
        <taxon>Aspergillus</taxon>
        <taxon>Aspergillus subgen. Circumdati</taxon>
    </lineage>
</organism>
<accession>A0ABQ6WCM2</accession>
<evidence type="ECO:0000313" key="2">
    <source>
        <dbReference type="EMBL" id="KAE8414902.1"/>
    </source>
</evidence>
<dbReference type="EMBL" id="ML735776">
    <property type="protein sequence ID" value="KAE8414902.1"/>
    <property type="molecule type" value="Genomic_DNA"/>
</dbReference>
<protein>
    <submittedName>
        <fullName evidence="2">Uncharacterized protein</fullName>
    </submittedName>
</protein>
<keyword evidence="1" id="KW-1133">Transmembrane helix</keyword>
<reference evidence="2 3" key="1">
    <citation type="submission" date="2019-04" db="EMBL/GenBank/DDBJ databases">
        <authorList>
            <consortium name="DOE Joint Genome Institute"/>
            <person name="Mondo S."/>
            <person name="Kjaerbolling I."/>
            <person name="Vesth T."/>
            <person name="Frisvad J.C."/>
            <person name="Nybo J.L."/>
            <person name="Theobald S."/>
            <person name="Kildgaard S."/>
            <person name="Isbrandt T."/>
            <person name="Kuo A."/>
            <person name="Sato A."/>
            <person name="Lyhne E.K."/>
            <person name="Kogle M.E."/>
            <person name="Wiebenga A."/>
            <person name="Kun R.S."/>
            <person name="Lubbers R.J."/>
            <person name="Makela M.R."/>
            <person name="Barry K."/>
            <person name="Chovatia M."/>
            <person name="Clum A."/>
            <person name="Daum C."/>
            <person name="Haridas S."/>
            <person name="He G."/>
            <person name="LaButti K."/>
            <person name="Lipzen A."/>
            <person name="Riley R."/>
            <person name="Salamov A."/>
            <person name="Simmons B.A."/>
            <person name="Magnuson J.K."/>
            <person name="Henrissat B."/>
            <person name="Mortensen U.H."/>
            <person name="Larsen T.O."/>
            <person name="Devries R.P."/>
            <person name="Grigoriev I.V."/>
            <person name="Machida M."/>
            <person name="Baker S.E."/>
            <person name="Andersen M.R."/>
            <person name="Cantor M.N."/>
            <person name="Hua S.X."/>
        </authorList>
    </citation>
    <scope>NUCLEOTIDE SEQUENCE [LARGE SCALE GENOMIC DNA]</scope>
    <source>
        <strain evidence="2 3">CBS 117616</strain>
    </source>
</reference>
<dbReference type="Proteomes" id="UP000325395">
    <property type="component" value="Unassembled WGS sequence"/>
</dbReference>
<sequence>MLTRDYCLLKSLFSINNNCVLYNEYTGWLNMVNTSIYLWVIPKFSPWNAMFFGGWGFQQSSALLFVLIIIGSKPCMASPVVL</sequence>
<feature type="transmembrane region" description="Helical" evidence="1">
    <location>
        <begin position="49"/>
        <end position="70"/>
    </location>
</feature>
<evidence type="ECO:0000313" key="3">
    <source>
        <dbReference type="Proteomes" id="UP000325395"/>
    </source>
</evidence>
<name>A0ABQ6WCM2_9EURO</name>